<comment type="caution">
    <text evidence="2">The sequence shown here is derived from an EMBL/GenBank/DDBJ whole genome shotgun (WGS) entry which is preliminary data.</text>
</comment>
<evidence type="ECO:0000313" key="2">
    <source>
        <dbReference type="EMBL" id="MFC0264137.1"/>
    </source>
</evidence>
<dbReference type="PANTHER" id="PTHR30203">
    <property type="entry name" value="OUTER MEMBRANE CATION EFFLUX PROTEIN"/>
    <property type="match status" value="1"/>
</dbReference>
<gene>
    <name evidence="2" type="ORF">ACFFIP_15695</name>
</gene>
<feature type="chain" id="PRO_5046633664" evidence="1">
    <location>
        <begin position="21"/>
        <end position="393"/>
    </location>
</feature>
<dbReference type="EMBL" id="JBHLWI010000043">
    <property type="protein sequence ID" value="MFC0264137.1"/>
    <property type="molecule type" value="Genomic_DNA"/>
</dbReference>
<feature type="signal peptide" evidence="1">
    <location>
        <begin position="1"/>
        <end position="20"/>
    </location>
</feature>
<sequence length="393" mass="45963">MKTYSIAFLFSCLVSFSVLAQSNLEQVLMGIEANNKTIQAQKQNFEARKLEFKADLPLYNPNFEYDYMDGSPSAAGNLTDIWINQSFDFPTAYGKRRELAKGLSSQADFALMATRQEILLEAKQSYLELVFRNKLQQQISNRKAATERLLRDFERKLTTGDGNILDVNKAKLQLIEINKDFQSNLAGINQLLQNLKSLNGGIELEVMASSYQEEELTTDFELLFEEFKAADPMWKYVEMENKTSKIRLEHMKAMALPKISTGYRYQSLLGQTFQGFRLGASIPLWENKYKVRQKEAEFSFASLQWTDYQNERYYELRQLYERYEKLSTTLQDYRNVLENISSIAYLDKALELGHISTIEYFLESNYFYTAYTNYLQTENDYYRVKAELLRFRL</sequence>
<proteinExistence type="predicted"/>
<dbReference type="PANTHER" id="PTHR30203:SF24">
    <property type="entry name" value="BLR4935 PROTEIN"/>
    <property type="match status" value="1"/>
</dbReference>
<dbReference type="InterPro" id="IPR010131">
    <property type="entry name" value="MdtP/NodT-like"/>
</dbReference>
<protein>
    <submittedName>
        <fullName evidence="2">TolC family protein</fullName>
    </submittedName>
</protein>
<name>A0ABV6FWG0_9BACT</name>
<organism evidence="2 3">
    <name type="scientific">Fontibacter flavus</name>
    <dbReference type="NCBI Taxonomy" id="654838"/>
    <lineage>
        <taxon>Bacteria</taxon>
        <taxon>Pseudomonadati</taxon>
        <taxon>Bacteroidota</taxon>
        <taxon>Cytophagia</taxon>
        <taxon>Cytophagales</taxon>
        <taxon>Cyclobacteriaceae</taxon>
        <taxon>Fontibacter</taxon>
    </lineage>
</organism>
<evidence type="ECO:0000313" key="3">
    <source>
        <dbReference type="Proteomes" id="UP001589797"/>
    </source>
</evidence>
<dbReference type="RefSeq" id="WP_382388647.1">
    <property type="nucleotide sequence ID" value="NZ_JBHLWI010000043.1"/>
</dbReference>
<accession>A0ABV6FWG0</accession>
<keyword evidence="3" id="KW-1185">Reference proteome</keyword>
<dbReference type="Gene3D" id="1.20.1600.10">
    <property type="entry name" value="Outer membrane efflux proteins (OEP)"/>
    <property type="match status" value="1"/>
</dbReference>
<evidence type="ECO:0000256" key="1">
    <source>
        <dbReference type="SAM" id="SignalP"/>
    </source>
</evidence>
<dbReference type="SUPFAM" id="SSF56954">
    <property type="entry name" value="Outer membrane efflux proteins (OEP)"/>
    <property type="match status" value="1"/>
</dbReference>
<reference evidence="2 3" key="1">
    <citation type="submission" date="2024-09" db="EMBL/GenBank/DDBJ databases">
        <authorList>
            <person name="Sun Q."/>
            <person name="Mori K."/>
        </authorList>
    </citation>
    <scope>NUCLEOTIDE SEQUENCE [LARGE SCALE GENOMIC DNA]</scope>
    <source>
        <strain evidence="2 3">CCM 7650</strain>
    </source>
</reference>
<dbReference type="Proteomes" id="UP001589797">
    <property type="component" value="Unassembled WGS sequence"/>
</dbReference>
<keyword evidence="1" id="KW-0732">Signal</keyword>